<gene>
    <name evidence="1" type="ORF">LCGC14_3168130</name>
</gene>
<sequence length="110" mass="12948">MPSNTKEYNQAYYLGHRDKMLEYSRTYRQVNADEIALRRQERHYAYINRLSGMEKRHLQKVSILSHYSNPTDTPVCANCGEQDIDVLCLDHILGGGSRHSRERKATLYDW</sequence>
<accession>A0A0F8VGR1</accession>
<dbReference type="EMBL" id="LAZR01070237">
    <property type="protein sequence ID" value="KKK43643.1"/>
    <property type="molecule type" value="Genomic_DNA"/>
</dbReference>
<organism evidence="1">
    <name type="scientific">marine sediment metagenome</name>
    <dbReference type="NCBI Taxonomy" id="412755"/>
    <lineage>
        <taxon>unclassified sequences</taxon>
        <taxon>metagenomes</taxon>
        <taxon>ecological metagenomes</taxon>
    </lineage>
</organism>
<protein>
    <submittedName>
        <fullName evidence="1">Uncharacterized protein</fullName>
    </submittedName>
</protein>
<feature type="non-terminal residue" evidence="1">
    <location>
        <position position="110"/>
    </location>
</feature>
<evidence type="ECO:0000313" key="1">
    <source>
        <dbReference type="EMBL" id="KKK43643.1"/>
    </source>
</evidence>
<name>A0A0F8VGR1_9ZZZZ</name>
<comment type="caution">
    <text evidence="1">The sequence shown here is derived from an EMBL/GenBank/DDBJ whole genome shotgun (WGS) entry which is preliminary data.</text>
</comment>
<proteinExistence type="predicted"/>
<reference evidence="1" key="1">
    <citation type="journal article" date="2015" name="Nature">
        <title>Complex archaea that bridge the gap between prokaryotes and eukaryotes.</title>
        <authorList>
            <person name="Spang A."/>
            <person name="Saw J.H."/>
            <person name="Jorgensen S.L."/>
            <person name="Zaremba-Niedzwiedzka K."/>
            <person name="Martijn J."/>
            <person name="Lind A.E."/>
            <person name="van Eijk R."/>
            <person name="Schleper C."/>
            <person name="Guy L."/>
            <person name="Ettema T.J."/>
        </authorList>
    </citation>
    <scope>NUCLEOTIDE SEQUENCE</scope>
</reference>
<dbReference type="AlphaFoldDB" id="A0A0F8VGR1"/>